<feature type="compositionally biased region" description="Low complexity" evidence="4">
    <location>
        <begin position="56"/>
        <end position="69"/>
    </location>
</feature>
<dbReference type="Gene3D" id="3.40.30.10">
    <property type="entry name" value="Glutaredoxin"/>
    <property type="match status" value="1"/>
</dbReference>
<dbReference type="InterPro" id="IPR044534">
    <property type="entry name" value="TTL1-4"/>
</dbReference>
<feature type="compositionally biased region" description="Basic and acidic residues" evidence="4">
    <location>
        <begin position="28"/>
        <end position="38"/>
    </location>
</feature>
<feature type="compositionally biased region" description="Gly residues" evidence="4">
    <location>
        <begin position="170"/>
        <end position="191"/>
    </location>
</feature>
<name>A0A445HR24_GLYSO</name>
<evidence type="ECO:0000256" key="2">
    <source>
        <dbReference type="ARBA" id="ARBA00022803"/>
    </source>
</evidence>
<dbReference type="InterPro" id="IPR019734">
    <property type="entry name" value="TPR_rpt"/>
</dbReference>
<dbReference type="InterPro" id="IPR036249">
    <property type="entry name" value="Thioredoxin-like_sf"/>
</dbReference>
<dbReference type="Proteomes" id="UP000289340">
    <property type="component" value="Chromosome 12"/>
</dbReference>
<dbReference type="Pfam" id="PF00085">
    <property type="entry name" value="Thioredoxin"/>
    <property type="match status" value="1"/>
</dbReference>
<dbReference type="PANTHER" id="PTHR46050:SF3">
    <property type="entry name" value="TPR REPEAT-CONTAINING THIOREDOXIN TTL1"/>
    <property type="match status" value="1"/>
</dbReference>
<sequence>MSHSRKPVSSELGLTERFRDSLSCSDDNTNKPDFRELDLGSPVSTLRPRHYHSAPTTTSSTSTSTSSGSTGSGSGRSGNNNAVSKRSHSGELSGSSETNSPTRVSKPGHRRSNSGQSQRSPSSSSSSAAVNSPPLSVLPAGNICPSGRVLKAATAAVAPSRSSRSDVLGSGTGNYGHGSIMRGGKGGGGGDVRIAGDSAKRVDPEEVKRMGNAEYKRGHFAEALCLYDRAIAMSPGNAAYRSNRAAALTGLGRLPEAVRACEEAVVLDPNYGRAHQRLAMLFLRLGQVEDSRKRLCYPGLQPDPAELQKLQIVEKHINKCGDVRRIRDWKSVLREVDAAVAAGADSCVQLFMCRAEALLKQHQMDDAESCLSQIPKSEPRPGSLSQARFFGMFSEAYCFFVRAQIEMAFGRFENAVTAAEKASQIDPRNVEVAVLLNNVRMVARARLRGNDLFKSERFTEACSAYGEGLRLDPSNSVLYCNRAACWFKLGQWERSIEDCNQALCILPNYTKAILRRAASNSKVNLTSYSFCYSTLSYSKVNGVISCLIMQLERWEEAVTDYELLRRELPDDNEVAENLFHAQVALKKSRGEEVHNLKFGGEVEDISGLEQFRAAISLPGVSVVLFETASNMQCKQISPFMNTLCSRHPSINFLKVDIQTSPAVAAAENVRVVPTFKIYKNGSRVKEIICPSHDMLEHSIRHYSL</sequence>
<gene>
    <name evidence="6" type="ORF">D0Y65_034574</name>
</gene>
<dbReference type="AlphaFoldDB" id="A0A445HR24"/>
<comment type="caution">
    <text evidence="6">The sequence shown here is derived from an EMBL/GenBank/DDBJ whole genome shotgun (WGS) entry which is preliminary data.</text>
</comment>
<keyword evidence="7" id="KW-1185">Reference proteome</keyword>
<dbReference type="SUPFAM" id="SSF52833">
    <property type="entry name" value="Thioredoxin-like"/>
    <property type="match status" value="1"/>
</dbReference>
<dbReference type="GO" id="GO:0005737">
    <property type="term" value="C:cytoplasm"/>
    <property type="evidence" value="ECO:0007669"/>
    <property type="project" value="TreeGrafter"/>
</dbReference>
<dbReference type="SUPFAM" id="SSF48452">
    <property type="entry name" value="TPR-like"/>
    <property type="match status" value="1"/>
</dbReference>
<evidence type="ECO:0000313" key="6">
    <source>
        <dbReference type="EMBL" id="RZB76127.1"/>
    </source>
</evidence>
<dbReference type="CDD" id="cd02947">
    <property type="entry name" value="TRX_family"/>
    <property type="match status" value="1"/>
</dbReference>
<feature type="compositionally biased region" description="Low complexity" evidence="4">
    <location>
        <begin position="113"/>
        <end position="135"/>
    </location>
</feature>
<dbReference type="Pfam" id="PF00515">
    <property type="entry name" value="TPR_1"/>
    <property type="match status" value="1"/>
</dbReference>
<dbReference type="FunFam" id="3.40.30.10:FF:000211">
    <property type="entry name" value="TPR repeat-containing thioredoxin TTL4"/>
    <property type="match status" value="1"/>
</dbReference>
<dbReference type="PANTHER" id="PTHR46050">
    <property type="entry name" value="TPR REPEAT-CONTAINING THIOREDOXIN"/>
    <property type="match status" value="1"/>
</dbReference>
<evidence type="ECO:0000259" key="5">
    <source>
        <dbReference type="Pfam" id="PF00085"/>
    </source>
</evidence>
<evidence type="ECO:0000313" key="7">
    <source>
        <dbReference type="Proteomes" id="UP000289340"/>
    </source>
</evidence>
<feature type="region of interest" description="Disordered" evidence="4">
    <location>
        <begin position="1"/>
        <end position="135"/>
    </location>
</feature>
<dbReference type="InterPro" id="IPR013766">
    <property type="entry name" value="Thioredoxin_domain"/>
</dbReference>
<feature type="repeat" description="TPR" evidence="3">
    <location>
        <begin position="204"/>
        <end position="237"/>
    </location>
</feature>
<reference evidence="6 7" key="1">
    <citation type="submission" date="2018-09" db="EMBL/GenBank/DDBJ databases">
        <title>A high-quality reference genome of wild soybean provides a powerful tool to mine soybean genomes.</title>
        <authorList>
            <person name="Xie M."/>
            <person name="Chung C.Y.L."/>
            <person name="Li M.-W."/>
            <person name="Wong F.-L."/>
            <person name="Chan T.-F."/>
            <person name="Lam H.-M."/>
        </authorList>
    </citation>
    <scope>NUCLEOTIDE SEQUENCE [LARGE SCALE GENOMIC DNA]</scope>
    <source>
        <strain evidence="7">cv. W05</strain>
        <tissue evidence="6">Hypocotyl of etiolated seedlings</tissue>
    </source>
</reference>
<dbReference type="SMART" id="SM00028">
    <property type="entry name" value="TPR"/>
    <property type="match status" value="6"/>
</dbReference>
<dbReference type="InterPro" id="IPR011990">
    <property type="entry name" value="TPR-like_helical_dom_sf"/>
</dbReference>
<dbReference type="PROSITE" id="PS50005">
    <property type="entry name" value="TPR"/>
    <property type="match status" value="1"/>
</dbReference>
<dbReference type="Pfam" id="PF13432">
    <property type="entry name" value="TPR_16"/>
    <property type="match status" value="1"/>
</dbReference>
<accession>A0A445HR24</accession>
<evidence type="ECO:0000256" key="3">
    <source>
        <dbReference type="PROSITE-ProRule" id="PRU00339"/>
    </source>
</evidence>
<feature type="region of interest" description="Disordered" evidence="4">
    <location>
        <begin position="155"/>
        <end position="201"/>
    </location>
</feature>
<feature type="domain" description="Thioredoxin" evidence="5">
    <location>
        <begin position="619"/>
        <end position="697"/>
    </location>
</feature>
<dbReference type="GO" id="GO:0006950">
    <property type="term" value="P:response to stress"/>
    <property type="evidence" value="ECO:0007669"/>
    <property type="project" value="UniProtKB-ARBA"/>
</dbReference>
<protein>
    <submittedName>
        <fullName evidence="6">TPR repeat-containing thioredoxin TTL1 isoform B</fullName>
    </submittedName>
</protein>
<evidence type="ECO:0000256" key="4">
    <source>
        <dbReference type="SAM" id="MobiDB-lite"/>
    </source>
</evidence>
<evidence type="ECO:0000256" key="1">
    <source>
        <dbReference type="ARBA" id="ARBA00022737"/>
    </source>
</evidence>
<feature type="compositionally biased region" description="Polar residues" evidence="4">
    <location>
        <begin position="79"/>
        <end position="103"/>
    </location>
</feature>
<keyword evidence="1" id="KW-0677">Repeat</keyword>
<keyword evidence="2 3" id="KW-0802">TPR repeat</keyword>
<proteinExistence type="predicted"/>
<dbReference type="EMBL" id="QZWG01000012">
    <property type="protein sequence ID" value="RZB76127.1"/>
    <property type="molecule type" value="Genomic_DNA"/>
</dbReference>
<dbReference type="Gene3D" id="1.25.40.10">
    <property type="entry name" value="Tetratricopeptide repeat domain"/>
    <property type="match status" value="4"/>
</dbReference>
<organism evidence="6 7">
    <name type="scientific">Glycine soja</name>
    <name type="common">Wild soybean</name>
    <dbReference type="NCBI Taxonomy" id="3848"/>
    <lineage>
        <taxon>Eukaryota</taxon>
        <taxon>Viridiplantae</taxon>
        <taxon>Streptophyta</taxon>
        <taxon>Embryophyta</taxon>
        <taxon>Tracheophyta</taxon>
        <taxon>Spermatophyta</taxon>
        <taxon>Magnoliopsida</taxon>
        <taxon>eudicotyledons</taxon>
        <taxon>Gunneridae</taxon>
        <taxon>Pentapetalae</taxon>
        <taxon>rosids</taxon>
        <taxon>fabids</taxon>
        <taxon>Fabales</taxon>
        <taxon>Fabaceae</taxon>
        <taxon>Papilionoideae</taxon>
        <taxon>50 kb inversion clade</taxon>
        <taxon>NPAAA clade</taxon>
        <taxon>indigoferoid/millettioid clade</taxon>
        <taxon>Phaseoleae</taxon>
        <taxon>Glycine</taxon>
        <taxon>Glycine subgen. Soja</taxon>
    </lineage>
</organism>